<dbReference type="GO" id="GO:0016780">
    <property type="term" value="F:phosphotransferase activity, for other substituted phosphate groups"/>
    <property type="evidence" value="ECO:0007669"/>
    <property type="project" value="TreeGrafter"/>
</dbReference>
<dbReference type="PANTHER" id="PTHR30576:SF0">
    <property type="entry name" value="UNDECAPRENYL-PHOSPHATE N-ACETYLGALACTOSAMINYL 1-PHOSPHATE TRANSFERASE-RELATED"/>
    <property type="match status" value="1"/>
</dbReference>
<proteinExistence type="inferred from homology"/>
<feature type="domain" description="Bacterial sugar transferase" evidence="2">
    <location>
        <begin position="2"/>
        <end position="158"/>
    </location>
</feature>
<sequence length="163" mass="19152">MKLQNNGPVIFRQTRIGYKGKPFVIFKFRTMSSLVEEEGPQLVAASDSSNSTRLERFLRDHHLDELPQLWNVLKGDMSLVGPRPERQFFIDKIMQHTDRYPIIYEMRPGLTSEATLYNGYTDTMAKMLRRLEMDIHYLEHRSLWTDFLIVVKTVINIISGKKF</sequence>
<comment type="caution">
    <text evidence="3">The sequence shown here is derived from an EMBL/GenBank/DDBJ whole genome shotgun (WGS) entry which is preliminary data.</text>
</comment>
<keyword evidence="4" id="KW-1185">Reference proteome</keyword>
<keyword evidence="3" id="KW-0808">Transferase</keyword>
<dbReference type="EMBL" id="BPUB01000001">
    <property type="protein sequence ID" value="GJG58487.1"/>
    <property type="molecule type" value="Genomic_DNA"/>
</dbReference>
<dbReference type="PANTHER" id="PTHR30576">
    <property type="entry name" value="COLANIC BIOSYNTHESIS UDP-GLUCOSE LIPID CARRIER TRANSFERASE"/>
    <property type="match status" value="1"/>
</dbReference>
<organism evidence="3 4">
    <name type="scientific">Prevotella lacticifex</name>
    <dbReference type="NCBI Taxonomy" id="2854755"/>
    <lineage>
        <taxon>Bacteria</taxon>
        <taxon>Pseudomonadati</taxon>
        <taxon>Bacteroidota</taxon>
        <taxon>Bacteroidia</taxon>
        <taxon>Bacteroidales</taxon>
        <taxon>Prevotellaceae</taxon>
        <taxon>Prevotella</taxon>
    </lineage>
</organism>
<evidence type="ECO:0000259" key="2">
    <source>
        <dbReference type="Pfam" id="PF02397"/>
    </source>
</evidence>
<reference evidence="3" key="1">
    <citation type="journal article" date="2022" name="Int. J. Syst. Evol. Microbiol.">
        <title>Prevotella lacticifex sp. nov., isolated from the rumen of cows.</title>
        <authorList>
            <person name="Shinkai T."/>
            <person name="Ikeyama N."/>
            <person name="Kumagai M."/>
            <person name="Ohmori H."/>
            <person name="Sakamoto M."/>
            <person name="Ohkuma M."/>
            <person name="Mitsumori M."/>
        </authorList>
    </citation>
    <scope>NUCLEOTIDE SEQUENCE</scope>
    <source>
        <strain evidence="3">R5076</strain>
    </source>
</reference>
<protein>
    <submittedName>
        <fullName evidence="3">Sugar transferase</fullName>
    </submittedName>
</protein>
<name>A0A9R1C9J2_9BACT</name>
<evidence type="ECO:0000313" key="3">
    <source>
        <dbReference type="EMBL" id="GJG58487.1"/>
    </source>
</evidence>
<evidence type="ECO:0000313" key="4">
    <source>
        <dbReference type="Proteomes" id="UP000825483"/>
    </source>
</evidence>
<dbReference type="InterPro" id="IPR003362">
    <property type="entry name" value="Bact_transf"/>
</dbReference>
<dbReference type="Proteomes" id="UP000825483">
    <property type="component" value="Unassembled WGS sequence"/>
</dbReference>
<comment type="similarity">
    <text evidence="1">Belongs to the bacterial sugar transferase family.</text>
</comment>
<gene>
    <name evidence="3" type="ORF">PRLR5076_13380</name>
</gene>
<accession>A0A9R1C9J2</accession>
<evidence type="ECO:0000256" key="1">
    <source>
        <dbReference type="ARBA" id="ARBA00006464"/>
    </source>
</evidence>
<dbReference type="Pfam" id="PF02397">
    <property type="entry name" value="Bac_transf"/>
    <property type="match status" value="1"/>
</dbReference>
<dbReference type="AlphaFoldDB" id="A0A9R1C9J2"/>